<dbReference type="PROSITE" id="PS50943">
    <property type="entry name" value="HTH_CROC1"/>
    <property type="match status" value="1"/>
</dbReference>
<gene>
    <name evidence="2" type="ORF">GCM10009854_22640</name>
</gene>
<feature type="domain" description="HTH cro/C1-type" evidence="1">
    <location>
        <begin position="8"/>
        <end position="50"/>
    </location>
</feature>
<dbReference type="Pfam" id="PF19054">
    <property type="entry name" value="DUF5753"/>
    <property type="match status" value="1"/>
</dbReference>
<sequence length="267" mass="29279">MRSGLGAEEVSAALGMSMSKLSRMENGQRGLQADDVSALLGLYRVPAQRREELLELLRNAAHPNWWQVQDGRLPGMWEDVIRFEREARSIINYESTLVPGLLQTVEYATAVVSGTDPDLNVAEVETLVSARLSRQTVLNRPSAPRLEALIEQSILERPAGGPGVMFRQIRHLVSTAGQDNITVRVVPTEAGVHPGISGPFVIYDFESQQGLVYLENRASSAFLEESQHIAATREAHRRLQRVALSAEDSVDLMNCIAEALVRGQGAG</sequence>
<dbReference type="Pfam" id="PF13560">
    <property type="entry name" value="HTH_31"/>
    <property type="match status" value="1"/>
</dbReference>
<dbReference type="EMBL" id="BAAARA010000007">
    <property type="protein sequence ID" value="GAA2345313.1"/>
    <property type="molecule type" value="Genomic_DNA"/>
</dbReference>
<name>A0ABN3G6J1_9PSEU</name>
<reference evidence="2 3" key="1">
    <citation type="journal article" date="2019" name="Int. J. Syst. Evol. Microbiol.">
        <title>The Global Catalogue of Microorganisms (GCM) 10K type strain sequencing project: providing services to taxonomists for standard genome sequencing and annotation.</title>
        <authorList>
            <consortium name="The Broad Institute Genomics Platform"/>
            <consortium name="The Broad Institute Genome Sequencing Center for Infectious Disease"/>
            <person name="Wu L."/>
            <person name="Ma J."/>
        </authorList>
    </citation>
    <scope>NUCLEOTIDE SEQUENCE [LARGE SCALE GENOMIC DNA]</scope>
    <source>
        <strain evidence="2 3">JCM 16221</strain>
    </source>
</reference>
<dbReference type="InterPro" id="IPR001387">
    <property type="entry name" value="Cro/C1-type_HTH"/>
</dbReference>
<dbReference type="Proteomes" id="UP001501218">
    <property type="component" value="Unassembled WGS sequence"/>
</dbReference>
<evidence type="ECO:0000313" key="2">
    <source>
        <dbReference type="EMBL" id="GAA2345313.1"/>
    </source>
</evidence>
<dbReference type="InterPro" id="IPR043917">
    <property type="entry name" value="DUF5753"/>
</dbReference>
<keyword evidence="3" id="KW-1185">Reference proteome</keyword>
<proteinExistence type="predicted"/>
<evidence type="ECO:0000259" key="1">
    <source>
        <dbReference type="PROSITE" id="PS50943"/>
    </source>
</evidence>
<evidence type="ECO:0000313" key="3">
    <source>
        <dbReference type="Proteomes" id="UP001501218"/>
    </source>
</evidence>
<comment type="caution">
    <text evidence="2">The sequence shown here is derived from an EMBL/GenBank/DDBJ whole genome shotgun (WGS) entry which is preliminary data.</text>
</comment>
<dbReference type="CDD" id="cd00093">
    <property type="entry name" value="HTH_XRE"/>
    <property type="match status" value="1"/>
</dbReference>
<organism evidence="2 3">
    <name type="scientific">Saccharopolyspora halophila</name>
    <dbReference type="NCBI Taxonomy" id="405551"/>
    <lineage>
        <taxon>Bacteria</taxon>
        <taxon>Bacillati</taxon>
        <taxon>Actinomycetota</taxon>
        <taxon>Actinomycetes</taxon>
        <taxon>Pseudonocardiales</taxon>
        <taxon>Pseudonocardiaceae</taxon>
        <taxon>Saccharopolyspora</taxon>
    </lineage>
</organism>
<accession>A0ABN3G6J1</accession>
<protein>
    <submittedName>
        <fullName evidence="2">Helix-turn-helix transcriptional regulator</fullName>
    </submittedName>
</protein>